<feature type="region of interest" description="Disordered" evidence="1">
    <location>
        <begin position="39"/>
        <end position="93"/>
    </location>
</feature>
<proteinExistence type="predicted"/>
<evidence type="ECO:0000313" key="2">
    <source>
        <dbReference type="EMBL" id="CAJ1932553.1"/>
    </source>
</evidence>
<protein>
    <submittedName>
        <fullName evidence="2">Uncharacterized protein</fullName>
    </submittedName>
</protein>
<dbReference type="EMBL" id="CAKOGP040000224">
    <property type="protein sequence ID" value="CAJ1932553.1"/>
    <property type="molecule type" value="Genomic_DNA"/>
</dbReference>
<name>A0AAD2CFD8_9STRA</name>
<comment type="caution">
    <text evidence="2">The sequence shown here is derived from an EMBL/GenBank/DDBJ whole genome shotgun (WGS) entry which is preliminary data.</text>
</comment>
<keyword evidence="3" id="KW-1185">Reference proteome</keyword>
<organism evidence="2 3">
    <name type="scientific">Cylindrotheca closterium</name>
    <dbReference type="NCBI Taxonomy" id="2856"/>
    <lineage>
        <taxon>Eukaryota</taxon>
        <taxon>Sar</taxon>
        <taxon>Stramenopiles</taxon>
        <taxon>Ochrophyta</taxon>
        <taxon>Bacillariophyta</taxon>
        <taxon>Bacillariophyceae</taxon>
        <taxon>Bacillariophycidae</taxon>
        <taxon>Bacillariales</taxon>
        <taxon>Bacillariaceae</taxon>
        <taxon>Cylindrotheca</taxon>
    </lineage>
</organism>
<dbReference type="Proteomes" id="UP001295423">
    <property type="component" value="Unassembled WGS sequence"/>
</dbReference>
<feature type="compositionally biased region" description="Basic and acidic residues" evidence="1">
    <location>
        <begin position="65"/>
        <end position="78"/>
    </location>
</feature>
<accession>A0AAD2CFD8</accession>
<evidence type="ECO:0000313" key="3">
    <source>
        <dbReference type="Proteomes" id="UP001295423"/>
    </source>
</evidence>
<reference evidence="2" key="1">
    <citation type="submission" date="2023-08" db="EMBL/GenBank/DDBJ databases">
        <authorList>
            <person name="Audoor S."/>
            <person name="Bilcke G."/>
        </authorList>
    </citation>
    <scope>NUCLEOTIDE SEQUENCE</scope>
</reference>
<evidence type="ECO:0000256" key="1">
    <source>
        <dbReference type="SAM" id="MobiDB-lite"/>
    </source>
</evidence>
<dbReference type="AlphaFoldDB" id="A0AAD2CFD8"/>
<sequence length="147" mass="17036">MEAFMSTLMRDYSATNFVIIRDDARIAEHQRAEFTTAVTASMEDTPKRPSFGNCPTKNPAPKLPSRRESTDDLFERKDGRRRTRNIPKRRSSMDDDLLLHGIKNIGNQPLSNLFEEQHNYGSPSRQMLFEDIFRDLDNLLKKTAMNE</sequence>
<feature type="compositionally biased region" description="Basic residues" evidence="1">
    <location>
        <begin position="79"/>
        <end position="90"/>
    </location>
</feature>
<gene>
    <name evidence="2" type="ORF">CYCCA115_LOCUS2894</name>
</gene>